<organism evidence="1 2">
    <name type="scientific">Mesorhizobium liriopis</name>
    <dbReference type="NCBI Taxonomy" id="2953882"/>
    <lineage>
        <taxon>Bacteria</taxon>
        <taxon>Pseudomonadati</taxon>
        <taxon>Pseudomonadota</taxon>
        <taxon>Alphaproteobacteria</taxon>
        <taxon>Hyphomicrobiales</taxon>
        <taxon>Phyllobacteriaceae</taxon>
        <taxon>Mesorhizobium</taxon>
    </lineage>
</organism>
<protein>
    <submittedName>
        <fullName evidence="1">Uncharacterized protein</fullName>
    </submittedName>
</protein>
<dbReference type="EMBL" id="JAMXQS010000001">
    <property type="protein sequence ID" value="MCO6048413.1"/>
    <property type="molecule type" value="Genomic_DNA"/>
</dbReference>
<dbReference type="RefSeq" id="WP_252815228.1">
    <property type="nucleotide sequence ID" value="NZ_JAMXQS010000001.1"/>
</dbReference>
<dbReference type="Proteomes" id="UP001205906">
    <property type="component" value="Unassembled WGS sequence"/>
</dbReference>
<sequence>MRRKPLKKAPTRYLAVEDRLPLKPEEAFSEDILSVRLWALNLDGVYRRCTRRECRRFESCLSPSTTPRLDCRGQPGPDVEARSEGMELLVRRLASGKPLPQSTVPRALLKR</sequence>
<comment type="caution">
    <text evidence="1">The sequence shown here is derived from an EMBL/GenBank/DDBJ whole genome shotgun (WGS) entry which is preliminary data.</text>
</comment>
<name>A0ABT1C1N0_9HYPH</name>
<evidence type="ECO:0000313" key="1">
    <source>
        <dbReference type="EMBL" id="MCO6048413.1"/>
    </source>
</evidence>
<keyword evidence="2" id="KW-1185">Reference proteome</keyword>
<reference evidence="1 2" key="1">
    <citation type="submission" date="2022-06" db="EMBL/GenBank/DDBJ databases">
        <title>Mesorhizobium sp. strain RP14 Genome sequencing and assembly.</title>
        <authorList>
            <person name="Kim I."/>
        </authorList>
    </citation>
    <scope>NUCLEOTIDE SEQUENCE [LARGE SCALE GENOMIC DNA]</scope>
    <source>
        <strain evidence="2">RP14(2022)</strain>
    </source>
</reference>
<proteinExistence type="predicted"/>
<evidence type="ECO:0000313" key="2">
    <source>
        <dbReference type="Proteomes" id="UP001205906"/>
    </source>
</evidence>
<gene>
    <name evidence="1" type="ORF">NGM99_01245</name>
</gene>
<accession>A0ABT1C1N0</accession>